<dbReference type="InterPro" id="IPR056884">
    <property type="entry name" value="NPHP3-like_N"/>
</dbReference>
<sequence length="1047" mass="116960">MASIISETPPHSHEDYTVGWICALHLELTAALAMLDDWHEDGPPDFVKPAADENFYQFGRIGKHNVVITCLEAGTFGPVAAASAAKSMVFTFPNIKFGLLVGIGGAIPQITPEGDTIRLGDVAISQPLGINGGVFQHDLMKALPGGQTQSKSFLNKPPGVLLNALNGLKARHSLRPSKVPQFLEELPSKLRKPKEKLAYAFQGAPKDRLFDAKYPHLGGTDCSECESIGEVLRHDRESKDPEFHYGIIASGATLCKDANLRDRIKAQMPDCICIEMEAAGLMNSFPCLVIRGISDYSDSHKNDIWQPYAAATAAAYGKELLGVVQPQAVAGAEKASQIMDHIQNIEHRINEIHQFAKQSTVHLSEHKIKLWLSPPDPSINFNEAIEKHHAGTGSWFLDGEELRNWTRSPNSFIWLYGLAGSGKTVLSSALIQSLKEDLKNDISARPIIYFFFDFKTEEKQSLDKMARSLIYQLFKARPEGCMGLVSLFTECRNGSEQPTRTSLLKTLASLLEAFDEVRMVIDAVEEANQKDKQKLIDWIRTISESRIPSLHFLVSSRQEPDIERALTDIGTSVQISADAVLRDVSLFVYEQIQGANEHGLGKWKSHPEILEDVVEKLSSDAKGMFRLASLRLELLEQCSSVADLSEALNTLPSDINAAYDRVLERIPHIWKERGLRILQFLIYSPQTPDGRSDGLDLYEAAEMLAVDISHKSKYDAARKMINPADIVRFLPCLVEITRRWGFGPYCQEDYPYLQLAHFTVKEYLLSGKACSFFRDGLEYLDANVSLVRTSLAFLDHLSSKELSKELSPELKFGRRASLWIEYGKIVDDNPIACEEILEFFNNTCALETWWVLYTTRNGTSFSVRDTAPGVIWRSRIAFSAYLRRGRGSLPTPLYIAVRFEMLNVVKRLINCDLSQINDDASFWAPTIPLDSSEGSIKQIPFGFYAKGLCSTEVRRETALYVASSVGSKILVRILLDHGAEIGKQGGEAGTALMVARENNHESCVTVLNSRLAKLNENDQMLALCLFRIYPRSEAQFSYSLKRHWKAQ</sequence>
<proteinExistence type="predicted"/>
<dbReference type="InterPro" id="IPR036770">
    <property type="entry name" value="Ankyrin_rpt-contain_sf"/>
</dbReference>
<dbReference type="PANTHER" id="PTHR46082">
    <property type="entry name" value="ATP/GTP-BINDING PROTEIN-RELATED"/>
    <property type="match status" value="1"/>
</dbReference>
<evidence type="ECO:0000259" key="3">
    <source>
        <dbReference type="PROSITE" id="PS50837"/>
    </source>
</evidence>
<evidence type="ECO:0000313" key="5">
    <source>
        <dbReference type="Proteomes" id="UP001492380"/>
    </source>
</evidence>
<reference evidence="4 5" key="1">
    <citation type="submission" date="2024-04" db="EMBL/GenBank/DDBJ databases">
        <title>Phyllosticta paracitricarpa is synonymous to the EU quarantine fungus P. citricarpa based on phylogenomic analyses.</title>
        <authorList>
            <consortium name="Lawrence Berkeley National Laboratory"/>
            <person name="Van Ingen-Buijs V.A."/>
            <person name="Van Westerhoven A.C."/>
            <person name="Haridas S."/>
            <person name="Skiadas P."/>
            <person name="Martin F."/>
            <person name="Groenewald J.Z."/>
            <person name="Crous P.W."/>
            <person name="Seidl M.F."/>
        </authorList>
    </citation>
    <scope>NUCLEOTIDE SEQUENCE [LARGE SCALE GENOMIC DNA]</scope>
    <source>
        <strain evidence="4 5">CBS 123374</strain>
    </source>
</reference>
<organism evidence="4 5">
    <name type="scientific">Phyllosticta capitalensis</name>
    <dbReference type="NCBI Taxonomy" id="121624"/>
    <lineage>
        <taxon>Eukaryota</taxon>
        <taxon>Fungi</taxon>
        <taxon>Dikarya</taxon>
        <taxon>Ascomycota</taxon>
        <taxon>Pezizomycotina</taxon>
        <taxon>Dothideomycetes</taxon>
        <taxon>Dothideomycetes incertae sedis</taxon>
        <taxon>Botryosphaeriales</taxon>
        <taxon>Phyllostictaceae</taxon>
        <taxon>Phyllosticta</taxon>
    </lineage>
</organism>
<keyword evidence="2" id="KW-0040">ANK repeat</keyword>
<name>A0ABR1YIY0_9PEZI</name>
<evidence type="ECO:0000256" key="2">
    <source>
        <dbReference type="PROSITE-ProRule" id="PRU00023"/>
    </source>
</evidence>
<dbReference type="Pfam" id="PF24883">
    <property type="entry name" value="NPHP3_N"/>
    <property type="match status" value="1"/>
</dbReference>
<dbReference type="InterPro" id="IPR002110">
    <property type="entry name" value="Ankyrin_rpt"/>
</dbReference>
<gene>
    <name evidence="4" type="ORF">HDK90DRAFT_356194</name>
</gene>
<protein>
    <recommendedName>
        <fullName evidence="3">NACHT domain-containing protein</fullName>
    </recommendedName>
</protein>
<keyword evidence="1" id="KW-0677">Repeat</keyword>
<dbReference type="Proteomes" id="UP001492380">
    <property type="component" value="Unassembled WGS sequence"/>
</dbReference>
<dbReference type="InterPro" id="IPR007111">
    <property type="entry name" value="NACHT_NTPase"/>
</dbReference>
<dbReference type="PROSITE" id="PS50297">
    <property type="entry name" value="ANK_REP_REGION"/>
    <property type="match status" value="1"/>
</dbReference>
<dbReference type="SUPFAM" id="SSF52540">
    <property type="entry name" value="P-loop containing nucleoside triphosphate hydrolases"/>
    <property type="match status" value="1"/>
</dbReference>
<feature type="repeat" description="ANK" evidence="2">
    <location>
        <begin position="954"/>
        <end position="986"/>
    </location>
</feature>
<comment type="caution">
    <text evidence="4">The sequence shown here is derived from an EMBL/GenBank/DDBJ whole genome shotgun (WGS) entry which is preliminary data.</text>
</comment>
<dbReference type="Gene3D" id="3.40.50.300">
    <property type="entry name" value="P-loop containing nucleotide triphosphate hydrolases"/>
    <property type="match status" value="1"/>
</dbReference>
<dbReference type="SUPFAM" id="SSF48403">
    <property type="entry name" value="Ankyrin repeat"/>
    <property type="match status" value="1"/>
</dbReference>
<dbReference type="Pfam" id="PF12796">
    <property type="entry name" value="Ank_2"/>
    <property type="match status" value="1"/>
</dbReference>
<dbReference type="PROSITE" id="PS50837">
    <property type="entry name" value="NACHT"/>
    <property type="match status" value="1"/>
</dbReference>
<feature type="domain" description="NACHT" evidence="3">
    <location>
        <begin position="411"/>
        <end position="557"/>
    </location>
</feature>
<evidence type="ECO:0000313" key="4">
    <source>
        <dbReference type="EMBL" id="KAK8229363.1"/>
    </source>
</evidence>
<dbReference type="Gene3D" id="1.25.40.20">
    <property type="entry name" value="Ankyrin repeat-containing domain"/>
    <property type="match status" value="1"/>
</dbReference>
<dbReference type="InterPro" id="IPR027417">
    <property type="entry name" value="P-loop_NTPase"/>
</dbReference>
<accession>A0ABR1YIY0</accession>
<dbReference type="PROSITE" id="PS50088">
    <property type="entry name" value="ANK_REPEAT"/>
    <property type="match status" value="1"/>
</dbReference>
<dbReference type="SMART" id="SM00248">
    <property type="entry name" value="ANK"/>
    <property type="match status" value="3"/>
</dbReference>
<dbReference type="Gene3D" id="3.40.50.1580">
    <property type="entry name" value="Nucleoside phosphorylase domain"/>
    <property type="match status" value="1"/>
</dbReference>
<keyword evidence="5" id="KW-1185">Reference proteome</keyword>
<dbReference type="SUPFAM" id="SSF53167">
    <property type="entry name" value="Purine and uridine phosphorylases"/>
    <property type="match status" value="1"/>
</dbReference>
<evidence type="ECO:0000256" key="1">
    <source>
        <dbReference type="ARBA" id="ARBA00022737"/>
    </source>
</evidence>
<dbReference type="PANTHER" id="PTHR46082:SF11">
    <property type="entry name" value="AAA+ ATPASE DOMAIN-CONTAINING PROTEIN-RELATED"/>
    <property type="match status" value="1"/>
</dbReference>
<dbReference type="EMBL" id="JBBWRZ010000009">
    <property type="protein sequence ID" value="KAK8229363.1"/>
    <property type="molecule type" value="Genomic_DNA"/>
</dbReference>
<dbReference type="InterPro" id="IPR053137">
    <property type="entry name" value="NLR-like"/>
</dbReference>
<dbReference type="InterPro" id="IPR035994">
    <property type="entry name" value="Nucleoside_phosphorylase_sf"/>
</dbReference>